<dbReference type="Pfam" id="PF08241">
    <property type="entry name" value="Methyltransf_11"/>
    <property type="match status" value="1"/>
</dbReference>
<dbReference type="InterPro" id="IPR013216">
    <property type="entry name" value="Methyltransf_11"/>
</dbReference>
<comment type="caution">
    <text evidence="2">The sequence shown here is derived from an EMBL/GenBank/DDBJ whole genome shotgun (WGS) entry which is preliminary data.</text>
</comment>
<evidence type="ECO:0000313" key="2">
    <source>
        <dbReference type="EMBL" id="MFD0965062.1"/>
    </source>
</evidence>
<feature type="domain" description="Methyltransferase type 11" evidence="1">
    <location>
        <begin position="67"/>
        <end position="161"/>
    </location>
</feature>
<gene>
    <name evidence="2" type="ORF">ACFQ1O_13680</name>
</gene>
<dbReference type="GO" id="GO:0102208">
    <property type="term" value="F:2-polyprenyl-6-hydroxyphenol methylase activity"/>
    <property type="evidence" value="ECO:0007669"/>
    <property type="project" value="UniProtKB-EC"/>
</dbReference>
<keyword evidence="2" id="KW-0808">Transferase</keyword>
<sequence length="224" mass="25943">MTTFKSTKRIFKQIFNEIINESSISDIDEAAFPAYAHKNILIDYLFWKRIEVAFDYAQRNNNPKKILDFGCGSGVLTYLLANNKHEVTSTDIEFSPLNLVKEKIDFPSEVRFIEGDIISNELNHNYFDIIYALDVLEHVDNIEEYIKLFEKLLTPNGVIIVSGPTENIFYKVGRIFAGKRFTGDYHLTNIAKIKQDFKQFLNVNTLKKLFPPITLFELFTASKH</sequence>
<protein>
    <submittedName>
        <fullName evidence="2">Class I SAM-dependent methyltransferase</fullName>
        <ecNumber evidence="2">2.1.1.222</ecNumber>
        <ecNumber evidence="2">2.1.1.64</ecNumber>
    </submittedName>
</protein>
<evidence type="ECO:0000313" key="3">
    <source>
        <dbReference type="Proteomes" id="UP001596997"/>
    </source>
</evidence>
<evidence type="ECO:0000259" key="1">
    <source>
        <dbReference type="Pfam" id="PF08241"/>
    </source>
</evidence>
<keyword evidence="2" id="KW-0489">Methyltransferase</keyword>
<dbReference type="EMBL" id="JBHTJM010000010">
    <property type="protein sequence ID" value="MFD0965062.1"/>
    <property type="molecule type" value="Genomic_DNA"/>
</dbReference>
<dbReference type="EC" id="2.1.1.222" evidence="2"/>
<dbReference type="PANTHER" id="PTHR43861:SF6">
    <property type="entry name" value="METHYLTRANSFERASE TYPE 11"/>
    <property type="match status" value="1"/>
</dbReference>
<dbReference type="GO" id="GO:0032259">
    <property type="term" value="P:methylation"/>
    <property type="evidence" value="ECO:0007669"/>
    <property type="project" value="UniProtKB-KW"/>
</dbReference>
<dbReference type="RefSeq" id="WP_377716840.1">
    <property type="nucleotide sequence ID" value="NZ_JBHTJM010000010.1"/>
</dbReference>
<dbReference type="EC" id="2.1.1.64" evidence="2"/>
<reference evidence="3" key="1">
    <citation type="journal article" date="2019" name="Int. J. Syst. Evol. Microbiol.">
        <title>The Global Catalogue of Microorganisms (GCM) 10K type strain sequencing project: providing services to taxonomists for standard genome sequencing and annotation.</title>
        <authorList>
            <consortium name="The Broad Institute Genomics Platform"/>
            <consortium name="The Broad Institute Genome Sequencing Center for Infectious Disease"/>
            <person name="Wu L."/>
            <person name="Ma J."/>
        </authorList>
    </citation>
    <scope>NUCLEOTIDE SEQUENCE [LARGE SCALE GENOMIC DNA]</scope>
    <source>
        <strain evidence="3">CCUG 62114</strain>
    </source>
</reference>
<dbReference type="InterPro" id="IPR029063">
    <property type="entry name" value="SAM-dependent_MTases_sf"/>
</dbReference>
<dbReference type="SUPFAM" id="SSF53335">
    <property type="entry name" value="S-adenosyl-L-methionine-dependent methyltransferases"/>
    <property type="match status" value="1"/>
</dbReference>
<name>A0ABW3I5Z1_9FLAO</name>
<dbReference type="CDD" id="cd02440">
    <property type="entry name" value="AdoMet_MTases"/>
    <property type="match status" value="1"/>
</dbReference>
<dbReference type="Proteomes" id="UP001596997">
    <property type="component" value="Unassembled WGS sequence"/>
</dbReference>
<dbReference type="PANTHER" id="PTHR43861">
    <property type="entry name" value="TRANS-ACONITATE 2-METHYLTRANSFERASE-RELATED"/>
    <property type="match status" value="1"/>
</dbReference>
<dbReference type="Gene3D" id="3.40.50.150">
    <property type="entry name" value="Vaccinia Virus protein VP39"/>
    <property type="match status" value="1"/>
</dbReference>
<dbReference type="GO" id="GO:0061542">
    <property type="term" value="F:3-demethylubiquinol 3-O-methyltransferase activity"/>
    <property type="evidence" value="ECO:0007669"/>
    <property type="project" value="UniProtKB-EC"/>
</dbReference>
<accession>A0ABW3I5Z1</accession>
<proteinExistence type="predicted"/>
<keyword evidence="3" id="KW-1185">Reference proteome</keyword>
<organism evidence="2 3">
    <name type="scientific">Pseudofulvibacter geojedonensis</name>
    <dbReference type="NCBI Taxonomy" id="1123758"/>
    <lineage>
        <taxon>Bacteria</taxon>
        <taxon>Pseudomonadati</taxon>
        <taxon>Bacteroidota</taxon>
        <taxon>Flavobacteriia</taxon>
        <taxon>Flavobacteriales</taxon>
        <taxon>Flavobacteriaceae</taxon>
        <taxon>Pseudofulvibacter</taxon>
    </lineage>
</organism>